<accession>A0A545UI24</accession>
<comment type="caution">
    <text evidence="2">The sequence shown here is derived from an EMBL/GenBank/DDBJ whole genome shotgun (WGS) entry which is preliminary data.</text>
</comment>
<dbReference type="EMBL" id="VIKS01000002">
    <property type="protein sequence ID" value="TQV89115.1"/>
    <property type="molecule type" value="Genomic_DNA"/>
</dbReference>
<dbReference type="InterPro" id="IPR036515">
    <property type="entry name" value="Transposase_17_sf"/>
</dbReference>
<proteinExistence type="predicted"/>
<dbReference type="OrthoDB" id="9814067at2"/>
<feature type="domain" description="Transposase IS200-like" evidence="1">
    <location>
        <begin position="12"/>
        <end position="187"/>
    </location>
</feature>
<reference evidence="2 3" key="1">
    <citation type="submission" date="2019-07" db="EMBL/GenBank/DDBJ databases">
        <title>Draft genome for Aliikangiella sp. M105.</title>
        <authorList>
            <person name="Wang G."/>
        </authorList>
    </citation>
    <scope>NUCLEOTIDE SEQUENCE [LARGE SCALE GENOMIC DNA]</scope>
    <source>
        <strain evidence="2 3">M105</strain>
    </source>
</reference>
<keyword evidence="3" id="KW-1185">Reference proteome</keyword>
<dbReference type="GO" id="GO:0006313">
    <property type="term" value="P:DNA transposition"/>
    <property type="evidence" value="ECO:0007669"/>
    <property type="project" value="InterPro"/>
</dbReference>
<dbReference type="SMART" id="SM01321">
    <property type="entry name" value="Y1_Tnp"/>
    <property type="match status" value="1"/>
</dbReference>
<evidence type="ECO:0000313" key="2">
    <source>
        <dbReference type="EMBL" id="TQV89115.1"/>
    </source>
</evidence>
<gene>
    <name evidence="2" type="ORF">FLL46_03030</name>
</gene>
<protein>
    <submittedName>
        <fullName evidence="2">Transposase</fullName>
    </submittedName>
</protein>
<organism evidence="2 3">
    <name type="scientific">Aliikangiella coralliicola</name>
    <dbReference type="NCBI Taxonomy" id="2592383"/>
    <lineage>
        <taxon>Bacteria</taxon>
        <taxon>Pseudomonadati</taxon>
        <taxon>Pseudomonadota</taxon>
        <taxon>Gammaproteobacteria</taxon>
        <taxon>Oceanospirillales</taxon>
        <taxon>Pleioneaceae</taxon>
        <taxon>Aliikangiella</taxon>
    </lineage>
</organism>
<dbReference type="GO" id="GO:0004803">
    <property type="term" value="F:transposase activity"/>
    <property type="evidence" value="ECO:0007669"/>
    <property type="project" value="InterPro"/>
</dbReference>
<dbReference type="PANTHER" id="PTHR34322">
    <property type="entry name" value="TRANSPOSASE, Y1_TNP DOMAIN-CONTAINING"/>
    <property type="match status" value="1"/>
</dbReference>
<dbReference type="InterPro" id="IPR002686">
    <property type="entry name" value="Transposase_17"/>
</dbReference>
<dbReference type="AlphaFoldDB" id="A0A545UI24"/>
<dbReference type="PANTHER" id="PTHR34322:SF2">
    <property type="entry name" value="TRANSPOSASE IS200-LIKE DOMAIN-CONTAINING PROTEIN"/>
    <property type="match status" value="1"/>
</dbReference>
<name>A0A545UI24_9GAMM</name>
<dbReference type="GO" id="GO:0003677">
    <property type="term" value="F:DNA binding"/>
    <property type="evidence" value="ECO:0007669"/>
    <property type="project" value="InterPro"/>
</dbReference>
<dbReference type="RefSeq" id="WP_142891965.1">
    <property type="nucleotide sequence ID" value="NZ_ML660161.1"/>
</dbReference>
<sequence>MAIARRNLVDNETPGFYHCTNRCVRRAFLCGFDKDTGRSFDYRKAWLEKQMLALCEIFSVEIYAYAIMDNHYHIVLYLDPIEPERWTDEEVAERWLQVYPSRLDRPENTHLREIKKQIIIDSPEKLRKYRKRLGSLSWFMRRLNEPLAKLSNQEDYCTGRFWEGRFHSQALLDEAAVLSCMAYVDLNPIRARITDKLEESHQTSIKQRLDGIQSHIDQSKLEFAIETMAGHLRERKLSITLREYTELVEWAGKSIIYPDKASIPAHIAPVLERLNLQQSHWLKQIENYGKQFCRVVGTIDNIREKARRLKLRYLRGISAAKLLYSTTSEA</sequence>
<dbReference type="Proteomes" id="UP000315439">
    <property type="component" value="Unassembled WGS sequence"/>
</dbReference>
<dbReference type="SUPFAM" id="SSF143422">
    <property type="entry name" value="Transposase IS200-like"/>
    <property type="match status" value="1"/>
</dbReference>
<evidence type="ECO:0000313" key="3">
    <source>
        <dbReference type="Proteomes" id="UP000315439"/>
    </source>
</evidence>
<evidence type="ECO:0000259" key="1">
    <source>
        <dbReference type="SMART" id="SM01321"/>
    </source>
</evidence>
<dbReference type="Gene3D" id="3.30.70.1290">
    <property type="entry name" value="Transposase IS200-like"/>
    <property type="match status" value="1"/>
</dbReference>